<name>A0ABN9R1E6_9DINO</name>
<dbReference type="InterPro" id="IPR002156">
    <property type="entry name" value="RNaseH_domain"/>
</dbReference>
<dbReference type="InterPro" id="IPR012337">
    <property type="entry name" value="RNaseH-like_sf"/>
</dbReference>
<evidence type="ECO:0000313" key="2">
    <source>
        <dbReference type="EMBL" id="CAK0811604.1"/>
    </source>
</evidence>
<dbReference type="Proteomes" id="UP001189429">
    <property type="component" value="Unassembled WGS sequence"/>
</dbReference>
<dbReference type="EMBL" id="CAUYUJ010004928">
    <property type="protein sequence ID" value="CAK0811604.1"/>
    <property type="molecule type" value="Genomic_DNA"/>
</dbReference>
<protein>
    <recommendedName>
        <fullName evidence="1">RNase H type-1 domain-containing protein</fullName>
    </recommendedName>
</protein>
<dbReference type="PROSITE" id="PS50879">
    <property type="entry name" value="RNASE_H_1"/>
    <property type="match status" value="1"/>
</dbReference>
<dbReference type="SUPFAM" id="SSF53098">
    <property type="entry name" value="Ribonuclease H-like"/>
    <property type="match status" value="1"/>
</dbReference>
<reference evidence="2" key="1">
    <citation type="submission" date="2023-10" db="EMBL/GenBank/DDBJ databases">
        <authorList>
            <person name="Chen Y."/>
            <person name="Shah S."/>
            <person name="Dougan E. K."/>
            <person name="Thang M."/>
            <person name="Chan C."/>
        </authorList>
    </citation>
    <scope>NUCLEOTIDE SEQUENCE [LARGE SCALE GENOMIC DNA]</scope>
</reference>
<organism evidence="2 3">
    <name type="scientific">Prorocentrum cordatum</name>
    <dbReference type="NCBI Taxonomy" id="2364126"/>
    <lineage>
        <taxon>Eukaryota</taxon>
        <taxon>Sar</taxon>
        <taxon>Alveolata</taxon>
        <taxon>Dinophyceae</taxon>
        <taxon>Prorocentrales</taxon>
        <taxon>Prorocentraceae</taxon>
        <taxon>Prorocentrum</taxon>
    </lineage>
</organism>
<feature type="domain" description="RNase H type-1" evidence="1">
    <location>
        <begin position="47"/>
        <end position="199"/>
    </location>
</feature>
<feature type="non-terminal residue" evidence="2">
    <location>
        <position position="981"/>
    </location>
</feature>
<proteinExistence type="predicted"/>
<keyword evidence="3" id="KW-1185">Reference proteome</keyword>
<evidence type="ECO:0000259" key="1">
    <source>
        <dbReference type="PROSITE" id="PS50879"/>
    </source>
</evidence>
<accession>A0ABN9R1E6</accession>
<evidence type="ECO:0000313" key="3">
    <source>
        <dbReference type="Proteomes" id="UP001189429"/>
    </source>
</evidence>
<feature type="non-terminal residue" evidence="2">
    <location>
        <position position="1"/>
    </location>
</feature>
<dbReference type="Gene3D" id="3.30.420.10">
    <property type="entry name" value="Ribonuclease H-like superfamily/Ribonuclease H"/>
    <property type="match status" value="1"/>
</dbReference>
<sequence length="981" mass="109726">VNDMLGSIIDREDYILQLRSDFDSYDLGDLAKMALVLAPIGENGSPRYQEMHIYTHGSRFESSCDNDGWAVVIVTASQRVYIAKGYAAGRTRTASRYTEAGALHSTASELVAMFWALAYTLKHETGKNGVNTITSDSADAIAAANRAAVYKPFEKLSRCVAILAHEVRHLHALEVRHTKSHDFDPWNQMADAIAKQNHRADHYTAINAVIHYLPELEWCSLKYDQSAGFYYDVKQQQLNVSDEGHVALYSHAPDESKPRPPAQIYVKIATYNAMTLAKSRCRRTKKGVAPSTEEKDLKKHAIRTTRNDFIDRRVSISGAREARGADAKDYADGDKDLYLTEEHPRVLHRAPTLLLIKIAAPAFTVVCAVAHAPHHHVNIAERQEWWHDFNAQAKKFNVDTIFIDANAQLGANSSAAPCIGPLGAASKSDANGKQLASAARELDMVAANSHYDGGPTYRDHDHSPVIAEARFASTAPTPKPARRSLCRAKYSDEHARTRYSEALKIDESTWDDDVNLHYQRITEGIAEASSKAFAKDPLIPTRSHASLQSMRLIRVRRHAKREWHLWKTAGGNFKNLMPHLRYEERLLYPEGTPGHQETLRLALAMSTLADGTIDVSEAAAEVNRHLMATTKCPRASLDDDKRRHYDRYASQLSESLQNRDRQNEWRWLKKILKSGGDQQGRFKGGNLIPYRLDENNNVIDDEQKLAAVQHAILADIGKGKGDTSRQEAYTSITLCNTIAKHHYKFLRSKLKDLATIIYLDSQADMVFNMAFTRPLTTINQRMLHEELTISVKECMPVPRGAESLNNPLGVSRLAGGVTYADDTAFAVLSNGLADTLARTKHMADMVHESFRTRAMELNLRENKTAALACVNGPKSKQTMPHLYEKPTKLTTDEWGLEIDVVRDYQHMGTTITTEGSWGPEVQRRVIAHKNALEPMLRTVFKDDIPPAKSGAKFADAMSNARLTYQAELWCGMAAADQKNLK</sequence>
<dbReference type="InterPro" id="IPR036397">
    <property type="entry name" value="RNaseH_sf"/>
</dbReference>
<comment type="caution">
    <text evidence="2">The sequence shown here is derived from an EMBL/GenBank/DDBJ whole genome shotgun (WGS) entry which is preliminary data.</text>
</comment>
<gene>
    <name evidence="2" type="ORF">PCOR1329_LOCUS16147</name>
</gene>